<dbReference type="InterPro" id="IPR027417">
    <property type="entry name" value="P-loop_NTPase"/>
</dbReference>
<dbReference type="Pfam" id="PF00005">
    <property type="entry name" value="ABC_tran"/>
    <property type="match status" value="1"/>
</dbReference>
<dbReference type="InterPro" id="IPR003439">
    <property type="entry name" value="ABC_transporter-like_ATP-bd"/>
</dbReference>
<dbReference type="PANTHER" id="PTHR42788">
    <property type="entry name" value="TAURINE IMPORT ATP-BINDING PROTEIN-RELATED"/>
    <property type="match status" value="1"/>
</dbReference>
<dbReference type="InterPro" id="IPR003593">
    <property type="entry name" value="AAA+_ATPase"/>
</dbReference>
<dbReference type="KEGG" id="rgu:A4W93_26095"/>
<dbReference type="GO" id="GO:0005524">
    <property type="term" value="F:ATP binding"/>
    <property type="evidence" value="ECO:0007669"/>
    <property type="project" value="UniProtKB-KW"/>
</dbReference>
<dbReference type="Proteomes" id="UP000193427">
    <property type="component" value="Chromosome"/>
</dbReference>
<dbReference type="GO" id="GO:0016887">
    <property type="term" value="F:ATP hydrolysis activity"/>
    <property type="evidence" value="ECO:0007669"/>
    <property type="project" value="InterPro"/>
</dbReference>
<dbReference type="EMBL" id="CP015118">
    <property type="protein sequence ID" value="ARN23091.1"/>
    <property type="molecule type" value="Genomic_DNA"/>
</dbReference>
<evidence type="ECO:0000256" key="5">
    <source>
        <dbReference type="ARBA" id="ARBA00022840"/>
    </source>
</evidence>
<organism evidence="6 7">
    <name type="scientific">Piscinibacter gummiphilus</name>
    <dbReference type="NCBI Taxonomy" id="946333"/>
    <lineage>
        <taxon>Bacteria</taxon>
        <taxon>Pseudomonadati</taxon>
        <taxon>Pseudomonadota</taxon>
        <taxon>Betaproteobacteria</taxon>
        <taxon>Burkholderiales</taxon>
        <taxon>Sphaerotilaceae</taxon>
        <taxon>Piscinibacter</taxon>
    </lineage>
</organism>
<dbReference type="PANTHER" id="PTHR42788:SF19">
    <property type="entry name" value="ALIPHATIC SULFONATES IMPORT ATP-BINDING PROTEIN SSUB 2"/>
    <property type="match status" value="1"/>
</dbReference>
<keyword evidence="3" id="KW-0472">Membrane</keyword>
<dbReference type="PROSITE" id="PS50893">
    <property type="entry name" value="ABC_TRANSPORTER_2"/>
    <property type="match status" value="1"/>
</dbReference>
<comment type="similarity">
    <text evidence="1">Belongs to the ABC transporter superfamily.</text>
</comment>
<protein>
    <submittedName>
        <fullName evidence="6">Nitrate/sulfonate/bicarbonate ABC transporter ATP-binding protein</fullName>
    </submittedName>
</protein>
<sequence length="277" mass="30375">MLAPNRNHAVPVVEALSAHKTYGNGTQALAPTDFTLMPGEFVSLIGPSGCGKSTLLKLVAGLLSPTDGRLRWWRGGAETLDEPGRRLAFVFQEATLMPWARVAENVRLPLDLHHVPRAEGDARVAAALARVGLSRYARHFPRELSGGMQMRVSIARALVTEPDLLLMDEPFGALDEITRNRLDDDLRRLWSERGLTALFVTHSVYEAAFLSTRVVVMAARPGRVFKEISIDHDGPRDAQFRASPAFAEICRTLSDALLQASLASGPDQFETEAEVQP</sequence>
<dbReference type="STRING" id="946333.A4W93_26095"/>
<evidence type="ECO:0000256" key="2">
    <source>
        <dbReference type="ARBA" id="ARBA00022448"/>
    </source>
</evidence>
<dbReference type="RefSeq" id="WP_085753406.1">
    <property type="nucleotide sequence ID" value="NZ_BSPR01000017.1"/>
</dbReference>
<evidence type="ECO:0000256" key="4">
    <source>
        <dbReference type="ARBA" id="ARBA00022741"/>
    </source>
</evidence>
<name>A0A1W6LFN8_9BURK</name>
<dbReference type="PROSITE" id="PS00211">
    <property type="entry name" value="ABC_TRANSPORTER_1"/>
    <property type="match status" value="1"/>
</dbReference>
<evidence type="ECO:0000256" key="3">
    <source>
        <dbReference type="ARBA" id="ARBA00022475"/>
    </source>
</evidence>
<evidence type="ECO:0000256" key="1">
    <source>
        <dbReference type="ARBA" id="ARBA00005417"/>
    </source>
</evidence>
<keyword evidence="7" id="KW-1185">Reference proteome</keyword>
<dbReference type="CDD" id="cd03293">
    <property type="entry name" value="ABC_NrtD_SsuB_transporters"/>
    <property type="match status" value="1"/>
</dbReference>
<dbReference type="AlphaFoldDB" id="A0A1W6LFN8"/>
<keyword evidence="4" id="KW-0547">Nucleotide-binding</keyword>
<dbReference type="Gene3D" id="3.40.50.300">
    <property type="entry name" value="P-loop containing nucleotide triphosphate hydrolases"/>
    <property type="match status" value="1"/>
</dbReference>
<dbReference type="SMART" id="SM00382">
    <property type="entry name" value="AAA"/>
    <property type="match status" value="1"/>
</dbReference>
<proteinExistence type="inferred from homology"/>
<evidence type="ECO:0000313" key="6">
    <source>
        <dbReference type="EMBL" id="ARN23091.1"/>
    </source>
</evidence>
<dbReference type="OrthoDB" id="8683598at2"/>
<keyword evidence="5 6" id="KW-0067">ATP-binding</keyword>
<dbReference type="InterPro" id="IPR050166">
    <property type="entry name" value="ABC_transporter_ATP-bind"/>
</dbReference>
<keyword evidence="3" id="KW-1003">Cell membrane</keyword>
<keyword evidence="2" id="KW-0813">Transport</keyword>
<accession>A0A1W6LFN8</accession>
<reference evidence="6 7" key="1">
    <citation type="submission" date="2016-04" db="EMBL/GenBank/DDBJ databases">
        <title>Complete genome sequence of natural rubber-degrading, novel Gram-negative bacterium, Rhizobacter gummiphilus strain NS21.</title>
        <authorList>
            <person name="Tabata M."/>
            <person name="Kasai D."/>
            <person name="Fukuda M."/>
        </authorList>
    </citation>
    <scope>NUCLEOTIDE SEQUENCE [LARGE SCALE GENOMIC DNA]</scope>
    <source>
        <strain evidence="6 7">NS21</strain>
    </source>
</reference>
<dbReference type="InterPro" id="IPR017871">
    <property type="entry name" value="ABC_transporter-like_CS"/>
</dbReference>
<dbReference type="SUPFAM" id="SSF52540">
    <property type="entry name" value="P-loop containing nucleoside triphosphate hydrolases"/>
    <property type="match status" value="1"/>
</dbReference>
<evidence type="ECO:0000313" key="7">
    <source>
        <dbReference type="Proteomes" id="UP000193427"/>
    </source>
</evidence>
<gene>
    <name evidence="6" type="ORF">A4W93_26095</name>
</gene>